<accession>A0ABR2VE38</accession>
<dbReference type="Proteomes" id="UP001408356">
    <property type="component" value="Unassembled WGS sequence"/>
</dbReference>
<gene>
    <name evidence="2" type="ORF">SUNI508_03320</name>
</gene>
<feature type="region of interest" description="Disordered" evidence="1">
    <location>
        <begin position="19"/>
        <end position="42"/>
    </location>
</feature>
<evidence type="ECO:0000313" key="3">
    <source>
        <dbReference type="Proteomes" id="UP001408356"/>
    </source>
</evidence>
<name>A0ABR2VE38_9PEZI</name>
<keyword evidence="3" id="KW-1185">Reference proteome</keyword>
<evidence type="ECO:0000313" key="2">
    <source>
        <dbReference type="EMBL" id="KAK9425180.1"/>
    </source>
</evidence>
<sequence length="134" mass="14774">MRSIYETLTNGHVPWTLSTGVSAGGPAKHKARRSSLRDGRDAMQPDEHVLALSISEFELRSVVGEHPDSTHCPSSASVHFAAKSSRRIGDFWSSAAPHDCFFRSGERDQKMALTPEAHRLVSKGTRSSRLLEVF</sequence>
<protein>
    <submittedName>
        <fullName evidence="2">Uncharacterized protein</fullName>
    </submittedName>
</protein>
<organism evidence="2 3">
    <name type="scientific">Seiridium unicorne</name>
    <dbReference type="NCBI Taxonomy" id="138068"/>
    <lineage>
        <taxon>Eukaryota</taxon>
        <taxon>Fungi</taxon>
        <taxon>Dikarya</taxon>
        <taxon>Ascomycota</taxon>
        <taxon>Pezizomycotina</taxon>
        <taxon>Sordariomycetes</taxon>
        <taxon>Xylariomycetidae</taxon>
        <taxon>Amphisphaeriales</taxon>
        <taxon>Sporocadaceae</taxon>
        <taxon>Seiridium</taxon>
    </lineage>
</organism>
<proteinExistence type="predicted"/>
<dbReference type="EMBL" id="JARVKF010000024">
    <property type="protein sequence ID" value="KAK9425180.1"/>
    <property type="molecule type" value="Genomic_DNA"/>
</dbReference>
<comment type="caution">
    <text evidence="2">The sequence shown here is derived from an EMBL/GenBank/DDBJ whole genome shotgun (WGS) entry which is preliminary data.</text>
</comment>
<reference evidence="2 3" key="1">
    <citation type="journal article" date="2024" name="J. Plant Pathol.">
        <title>Sequence and assembly of the genome of Seiridium unicorne, isolate CBS 538.82, causal agent of cypress canker disease.</title>
        <authorList>
            <person name="Scali E."/>
            <person name="Rocca G.D."/>
            <person name="Danti R."/>
            <person name="Garbelotto M."/>
            <person name="Barberini S."/>
            <person name="Baroncelli R."/>
            <person name="Emiliani G."/>
        </authorList>
    </citation>
    <scope>NUCLEOTIDE SEQUENCE [LARGE SCALE GENOMIC DNA]</scope>
    <source>
        <strain evidence="2 3">BM-138-508</strain>
    </source>
</reference>
<evidence type="ECO:0000256" key="1">
    <source>
        <dbReference type="SAM" id="MobiDB-lite"/>
    </source>
</evidence>